<gene>
    <name evidence="2" type="ORF">GCM10009640_13510</name>
</gene>
<keyword evidence="3" id="KW-1185">Reference proteome</keyword>
<accession>A0ABN1YUJ0</accession>
<feature type="transmembrane region" description="Helical" evidence="1">
    <location>
        <begin position="61"/>
        <end position="91"/>
    </location>
</feature>
<dbReference type="EMBL" id="BAAAKK010000003">
    <property type="protein sequence ID" value="GAA1421825.1"/>
    <property type="molecule type" value="Genomic_DNA"/>
</dbReference>
<dbReference type="Proteomes" id="UP001501266">
    <property type="component" value="Unassembled WGS sequence"/>
</dbReference>
<organism evidence="2 3">
    <name type="scientific">Agrococcus citreus</name>
    <dbReference type="NCBI Taxonomy" id="84643"/>
    <lineage>
        <taxon>Bacteria</taxon>
        <taxon>Bacillati</taxon>
        <taxon>Actinomycetota</taxon>
        <taxon>Actinomycetes</taxon>
        <taxon>Micrococcales</taxon>
        <taxon>Microbacteriaceae</taxon>
        <taxon>Agrococcus</taxon>
    </lineage>
</organism>
<keyword evidence="1" id="KW-0472">Membrane</keyword>
<evidence type="ECO:0000313" key="3">
    <source>
        <dbReference type="Proteomes" id="UP001501266"/>
    </source>
</evidence>
<sequence length="180" mass="17670">MIHTEDRAATGSKAAATTSLGVWALVLAAATALLCLRMPSFVAVAEQAVAEQADALDDRALAGAAIAVGAVSAVAVHVLLLGLGALVAALLERAVGLRALGRRLRLGAGGLCFSVIVLGQQATAVGLGIAAVERSWPVWLAAGAIALLAPAAFPAARASASAYARALLATGGTAVLLCAG</sequence>
<dbReference type="RefSeq" id="WP_343918724.1">
    <property type="nucleotide sequence ID" value="NZ_BAAAKK010000003.1"/>
</dbReference>
<feature type="transmembrane region" description="Helical" evidence="1">
    <location>
        <begin position="111"/>
        <end position="132"/>
    </location>
</feature>
<proteinExistence type="predicted"/>
<evidence type="ECO:0000313" key="2">
    <source>
        <dbReference type="EMBL" id="GAA1421825.1"/>
    </source>
</evidence>
<evidence type="ECO:0000256" key="1">
    <source>
        <dbReference type="SAM" id="Phobius"/>
    </source>
</evidence>
<name>A0ABN1YUJ0_9MICO</name>
<keyword evidence="1" id="KW-0812">Transmembrane</keyword>
<feature type="transmembrane region" description="Helical" evidence="1">
    <location>
        <begin position="138"/>
        <end position="156"/>
    </location>
</feature>
<keyword evidence="1" id="KW-1133">Transmembrane helix</keyword>
<protein>
    <submittedName>
        <fullName evidence="2">Uncharacterized protein</fullName>
    </submittedName>
</protein>
<reference evidence="2 3" key="1">
    <citation type="journal article" date="2019" name="Int. J. Syst. Evol. Microbiol.">
        <title>The Global Catalogue of Microorganisms (GCM) 10K type strain sequencing project: providing services to taxonomists for standard genome sequencing and annotation.</title>
        <authorList>
            <consortium name="The Broad Institute Genomics Platform"/>
            <consortium name="The Broad Institute Genome Sequencing Center for Infectious Disease"/>
            <person name="Wu L."/>
            <person name="Ma J."/>
        </authorList>
    </citation>
    <scope>NUCLEOTIDE SEQUENCE [LARGE SCALE GENOMIC DNA]</scope>
    <source>
        <strain evidence="2 3">JCM 12398</strain>
    </source>
</reference>
<comment type="caution">
    <text evidence="2">The sequence shown here is derived from an EMBL/GenBank/DDBJ whole genome shotgun (WGS) entry which is preliminary data.</text>
</comment>